<dbReference type="HOGENOM" id="CLU_3027067_0_0_6"/>
<dbReference type="KEGG" id="mca:MCA0500"/>
<feature type="compositionally biased region" description="Basic and acidic residues" evidence="1">
    <location>
        <begin position="1"/>
        <end position="15"/>
    </location>
</feature>
<gene>
    <name evidence="2" type="ordered locus">MCA0500</name>
</gene>
<dbReference type="EMBL" id="AE017282">
    <property type="protein sequence ID" value="AAU93187.1"/>
    <property type="molecule type" value="Genomic_DNA"/>
</dbReference>
<reference evidence="2 3" key="1">
    <citation type="journal article" date="2004" name="PLoS Biol.">
        <title>Genomic insights into methanotrophy: the complete genome sequence of Methylococcus capsulatus (Bath).</title>
        <authorList>
            <person name="Ward N.L."/>
            <person name="Larsen O."/>
            <person name="Sakwa J."/>
            <person name="Bruseth L."/>
            <person name="Khouri H.M."/>
            <person name="Durkin A.S."/>
            <person name="Dimitrov G."/>
            <person name="Jiang L."/>
            <person name="Scanlan D."/>
            <person name="Kang K.H."/>
            <person name="Lewis M.R."/>
            <person name="Nelson K.E."/>
            <person name="Methe B.A."/>
            <person name="Wu M."/>
            <person name="Heidelberg J.F."/>
            <person name="Paulsen I.T."/>
            <person name="Fouts D.E."/>
            <person name="Ravel J."/>
            <person name="Tettelin H."/>
            <person name="Ren Q."/>
            <person name="Read T.D."/>
            <person name="DeBoy R.T."/>
            <person name="Seshadri R."/>
            <person name="Salzberg S.L."/>
            <person name="Jensen H.B."/>
            <person name="Birkeland N.K."/>
            <person name="Nelson W.C."/>
            <person name="Dodson R.J."/>
            <person name="Grindhaug S.H."/>
            <person name="Holt I.E."/>
            <person name="Eidhammer I."/>
            <person name="Jonasen I."/>
            <person name="Vanaken S."/>
            <person name="Utterback T.R."/>
            <person name="Feldblyum T.V."/>
            <person name="Fraser C.M."/>
            <person name="Lillehaug J.R."/>
            <person name="Eisen J.A."/>
        </authorList>
    </citation>
    <scope>NUCLEOTIDE SEQUENCE [LARGE SCALE GENOMIC DNA]</scope>
    <source>
        <strain evidence="3">ATCC 33009 / NCIMB 11132 / Bath</strain>
    </source>
</reference>
<evidence type="ECO:0000313" key="3">
    <source>
        <dbReference type="Proteomes" id="UP000006821"/>
    </source>
</evidence>
<dbReference type="AlphaFoldDB" id="Q60BH5"/>
<dbReference type="STRING" id="243233.MCA0500"/>
<sequence length="55" mass="6698">MIDRPRSRPGFERLPRLKAVSSPQRLSFPDRHRRLYVSLTQRQLPLRRSEIRSQR</sequence>
<evidence type="ECO:0000313" key="2">
    <source>
        <dbReference type="EMBL" id="AAU93187.1"/>
    </source>
</evidence>
<organism evidence="2 3">
    <name type="scientific">Methylococcus capsulatus (strain ATCC 33009 / NCIMB 11132 / Bath)</name>
    <dbReference type="NCBI Taxonomy" id="243233"/>
    <lineage>
        <taxon>Bacteria</taxon>
        <taxon>Pseudomonadati</taxon>
        <taxon>Pseudomonadota</taxon>
        <taxon>Gammaproteobacteria</taxon>
        <taxon>Methylococcales</taxon>
        <taxon>Methylococcaceae</taxon>
        <taxon>Methylococcus</taxon>
    </lineage>
</organism>
<name>Q60BH5_METCA</name>
<evidence type="ECO:0000256" key="1">
    <source>
        <dbReference type="SAM" id="MobiDB-lite"/>
    </source>
</evidence>
<protein>
    <submittedName>
        <fullName evidence="2">Uncharacterized protein</fullName>
    </submittedName>
</protein>
<accession>Q60BH5</accession>
<dbReference type="Proteomes" id="UP000006821">
    <property type="component" value="Chromosome"/>
</dbReference>
<proteinExistence type="predicted"/>
<feature type="region of interest" description="Disordered" evidence="1">
    <location>
        <begin position="1"/>
        <end position="25"/>
    </location>
</feature>